<dbReference type="EMBL" id="JAIWYP010000009">
    <property type="protein sequence ID" value="KAH3769674.1"/>
    <property type="molecule type" value="Genomic_DNA"/>
</dbReference>
<reference evidence="2" key="2">
    <citation type="submission" date="2020-11" db="EMBL/GenBank/DDBJ databases">
        <authorList>
            <person name="McCartney M.A."/>
            <person name="Auch B."/>
            <person name="Kono T."/>
            <person name="Mallez S."/>
            <person name="Becker A."/>
            <person name="Gohl D.M."/>
            <person name="Silverstein K.A.T."/>
            <person name="Koren S."/>
            <person name="Bechman K.B."/>
            <person name="Herman A."/>
            <person name="Abrahante J.E."/>
            <person name="Garbe J."/>
        </authorList>
    </citation>
    <scope>NUCLEOTIDE SEQUENCE</scope>
    <source>
        <strain evidence="2">Duluth1</strain>
        <tissue evidence="2">Whole animal</tissue>
    </source>
</reference>
<feature type="domain" description="FHA" evidence="1">
    <location>
        <begin position="7"/>
        <end position="57"/>
    </location>
</feature>
<dbReference type="AlphaFoldDB" id="A0A9D4DX76"/>
<name>A0A9D4DX76_DREPO</name>
<reference evidence="2" key="1">
    <citation type="journal article" date="2019" name="bioRxiv">
        <title>The Genome of the Zebra Mussel, Dreissena polymorpha: A Resource for Invasive Species Research.</title>
        <authorList>
            <person name="McCartney M.A."/>
            <person name="Auch B."/>
            <person name="Kono T."/>
            <person name="Mallez S."/>
            <person name="Zhang Y."/>
            <person name="Obille A."/>
            <person name="Becker A."/>
            <person name="Abrahante J.E."/>
            <person name="Garbe J."/>
            <person name="Badalamenti J.P."/>
            <person name="Herman A."/>
            <person name="Mangelson H."/>
            <person name="Liachko I."/>
            <person name="Sullivan S."/>
            <person name="Sone E.D."/>
            <person name="Koren S."/>
            <person name="Silverstein K.A.T."/>
            <person name="Beckman K.B."/>
            <person name="Gohl D.M."/>
        </authorList>
    </citation>
    <scope>NUCLEOTIDE SEQUENCE</scope>
    <source>
        <strain evidence="2">Duluth1</strain>
        <tissue evidence="2">Whole animal</tissue>
    </source>
</reference>
<proteinExistence type="predicted"/>
<evidence type="ECO:0000259" key="1">
    <source>
        <dbReference type="Pfam" id="PF00498"/>
    </source>
</evidence>
<evidence type="ECO:0000313" key="2">
    <source>
        <dbReference type="EMBL" id="KAH3769674.1"/>
    </source>
</evidence>
<accession>A0A9D4DX76</accession>
<gene>
    <name evidence="2" type="ORF">DPMN_170948</name>
</gene>
<dbReference type="Gene3D" id="2.60.200.20">
    <property type="match status" value="1"/>
</dbReference>
<comment type="caution">
    <text evidence="2">The sequence shown here is derived from an EMBL/GenBank/DDBJ whole genome shotgun (WGS) entry which is preliminary data.</text>
</comment>
<evidence type="ECO:0000313" key="3">
    <source>
        <dbReference type="Proteomes" id="UP000828390"/>
    </source>
</evidence>
<dbReference type="InterPro" id="IPR000253">
    <property type="entry name" value="FHA_dom"/>
</dbReference>
<dbReference type="SUPFAM" id="SSF49879">
    <property type="entry name" value="SMAD/FHA domain"/>
    <property type="match status" value="1"/>
</dbReference>
<dbReference type="Proteomes" id="UP000828390">
    <property type="component" value="Unassembled WGS sequence"/>
</dbReference>
<keyword evidence="3" id="KW-1185">Reference proteome</keyword>
<organism evidence="2 3">
    <name type="scientific">Dreissena polymorpha</name>
    <name type="common">Zebra mussel</name>
    <name type="synonym">Mytilus polymorpha</name>
    <dbReference type="NCBI Taxonomy" id="45954"/>
    <lineage>
        <taxon>Eukaryota</taxon>
        <taxon>Metazoa</taxon>
        <taxon>Spiralia</taxon>
        <taxon>Lophotrochozoa</taxon>
        <taxon>Mollusca</taxon>
        <taxon>Bivalvia</taxon>
        <taxon>Autobranchia</taxon>
        <taxon>Heteroconchia</taxon>
        <taxon>Euheterodonta</taxon>
        <taxon>Imparidentia</taxon>
        <taxon>Neoheterodontei</taxon>
        <taxon>Myida</taxon>
        <taxon>Dreissenoidea</taxon>
        <taxon>Dreissenidae</taxon>
        <taxon>Dreissena</taxon>
    </lineage>
</organism>
<dbReference type="InterPro" id="IPR008984">
    <property type="entry name" value="SMAD_FHA_dom_sf"/>
</dbReference>
<dbReference type="Pfam" id="PF00498">
    <property type="entry name" value="FHA"/>
    <property type="match status" value="1"/>
</dbReference>
<protein>
    <recommendedName>
        <fullName evidence="1">FHA domain-containing protein</fullName>
    </recommendedName>
</protein>
<sequence length="58" mass="6430">MFASLYDSIQKEHAVLMCKNNIVEIEPVSGSGSKTKVNGVPLTTKKKLVHKDRLLFGK</sequence>